<comment type="cofactor">
    <cofactor evidence="1">
        <name>Zn(2+)</name>
        <dbReference type="ChEBI" id="CHEBI:29105"/>
    </cofactor>
</comment>
<dbReference type="PANTHER" id="PTHR11271">
    <property type="entry name" value="GUANINE DEAMINASE"/>
    <property type="match status" value="1"/>
</dbReference>
<organism evidence="6 7">
    <name type="scientific">Coprinopsis marcescibilis</name>
    <name type="common">Agaric fungus</name>
    <name type="synonym">Psathyrella marcescibilis</name>
    <dbReference type="NCBI Taxonomy" id="230819"/>
    <lineage>
        <taxon>Eukaryota</taxon>
        <taxon>Fungi</taxon>
        <taxon>Dikarya</taxon>
        <taxon>Basidiomycota</taxon>
        <taxon>Agaricomycotina</taxon>
        <taxon>Agaricomycetes</taxon>
        <taxon>Agaricomycetidae</taxon>
        <taxon>Agaricales</taxon>
        <taxon>Agaricineae</taxon>
        <taxon>Psathyrellaceae</taxon>
        <taxon>Coprinopsis</taxon>
    </lineage>
</organism>
<gene>
    <name evidence="6" type="ORF">FA15DRAFT_620840</name>
</gene>
<feature type="domain" description="Amidohydrolase-related" evidence="5">
    <location>
        <begin position="62"/>
        <end position="453"/>
    </location>
</feature>
<dbReference type="OrthoDB" id="194468at2759"/>
<keyword evidence="2" id="KW-0479">Metal-binding</keyword>
<evidence type="ECO:0000313" key="7">
    <source>
        <dbReference type="Proteomes" id="UP000307440"/>
    </source>
</evidence>
<dbReference type="STRING" id="230819.A0A5C3KU73"/>
<name>A0A5C3KU73_COPMA</name>
<dbReference type="GO" id="GO:0046098">
    <property type="term" value="P:guanine metabolic process"/>
    <property type="evidence" value="ECO:0007669"/>
    <property type="project" value="TreeGrafter"/>
</dbReference>
<dbReference type="GO" id="GO:0008270">
    <property type="term" value="F:zinc ion binding"/>
    <property type="evidence" value="ECO:0007669"/>
    <property type="project" value="TreeGrafter"/>
</dbReference>
<dbReference type="AlphaFoldDB" id="A0A5C3KU73"/>
<evidence type="ECO:0000256" key="2">
    <source>
        <dbReference type="ARBA" id="ARBA00022723"/>
    </source>
</evidence>
<dbReference type="EMBL" id="ML210219">
    <property type="protein sequence ID" value="TFK23403.1"/>
    <property type="molecule type" value="Genomic_DNA"/>
</dbReference>
<keyword evidence="4" id="KW-0862">Zinc</keyword>
<evidence type="ECO:0000256" key="3">
    <source>
        <dbReference type="ARBA" id="ARBA00022801"/>
    </source>
</evidence>
<dbReference type="PANTHER" id="PTHR11271:SF6">
    <property type="entry name" value="GUANINE DEAMINASE"/>
    <property type="match status" value="1"/>
</dbReference>
<evidence type="ECO:0000256" key="1">
    <source>
        <dbReference type="ARBA" id="ARBA00001947"/>
    </source>
</evidence>
<keyword evidence="3 6" id="KW-0378">Hydrolase</keyword>
<evidence type="ECO:0000256" key="4">
    <source>
        <dbReference type="ARBA" id="ARBA00022833"/>
    </source>
</evidence>
<evidence type="ECO:0000313" key="6">
    <source>
        <dbReference type="EMBL" id="TFK23403.1"/>
    </source>
</evidence>
<dbReference type="GO" id="GO:0005829">
    <property type="term" value="C:cytosol"/>
    <property type="evidence" value="ECO:0007669"/>
    <property type="project" value="TreeGrafter"/>
</dbReference>
<dbReference type="Gene3D" id="3.20.20.140">
    <property type="entry name" value="Metal-dependent hydrolases"/>
    <property type="match status" value="1"/>
</dbReference>
<dbReference type="Proteomes" id="UP000307440">
    <property type="component" value="Unassembled WGS sequence"/>
</dbReference>
<evidence type="ECO:0000259" key="5">
    <source>
        <dbReference type="Pfam" id="PF01979"/>
    </source>
</evidence>
<proteinExistence type="predicted"/>
<dbReference type="Pfam" id="PF01979">
    <property type="entry name" value="Amidohydro_1"/>
    <property type="match status" value="1"/>
</dbReference>
<dbReference type="GO" id="GO:0008892">
    <property type="term" value="F:guanine deaminase activity"/>
    <property type="evidence" value="ECO:0007669"/>
    <property type="project" value="TreeGrafter"/>
</dbReference>
<accession>A0A5C3KU73</accession>
<sequence>MRLQGTFIDTPSLGELIVYKDYILDVNDQGIILFFDSASASSAKDLLEHDLEPIVLVPAGSFVLPTFCDLHLHAPQFLYQGNGLDLPLLEWLDQYTYKAEERMDADPILAQRVYTRLAERLVENGTGAVSLFGTIKEDTNLILATSMQAAGVRARVGKLSMDVSSRPTYVESSTEKSLEAAQTFVDRCLLATKPQSASEARLIEPVLTPRFVPTCSNELLAGLGSLSSNRSLPIQSHLAEAQDQVEWVRSTRGKEDIDVFDGFNLLTPRTLQAHCTFLTPPDLNRVAAAGTSIAHCPLSNIYFSTEPFPLREALTKNVKVGLGTDVAGGYSLDIMNAMRSAVAVSRMRDNQRRVKHGGQGDSLAVTWQESLYLATRGGSIALGISQKSGVFEVGAPFDAQQIQLVDSSGTGVGHLDFFEYDTEKPSVTLNMIEKWWCIGDNRNRKAVWVQGKRIL</sequence>
<protein>
    <submittedName>
        <fullName evidence="6">Metallo-dependent hydrolase</fullName>
    </submittedName>
</protein>
<dbReference type="InterPro" id="IPR006680">
    <property type="entry name" value="Amidohydro-rel"/>
</dbReference>
<keyword evidence="7" id="KW-1185">Reference proteome</keyword>
<dbReference type="InterPro" id="IPR032466">
    <property type="entry name" value="Metal_Hydrolase"/>
</dbReference>
<feature type="non-terminal residue" evidence="6">
    <location>
        <position position="455"/>
    </location>
</feature>
<reference evidence="6 7" key="1">
    <citation type="journal article" date="2019" name="Nat. Ecol. Evol.">
        <title>Megaphylogeny resolves global patterns of mushroom evolution.</title>
        <authorList>
            <person name="Varga T."/>
            <person name="Krizsan K."/>
            <person name="Foldi C."/>
            <person name="Dima B."/>
            <person name="Sanchez-Garcia M."/>
            <person name="Sanchez-Ramirez S."/>
            <person name="Szollosi G.J."/>
            <person name="Szarkandi J.G."/>
            <person name="Papp V."/>
            <person name="Albert L."/>
            <person name="Andreopoulos W."/>
            <person name="Angelini C."/>
            <person name="Antonin V."/>
            <person name="Barry K.W."/>
            <person name="Bougher N.L."/>
            <person name="Buchanan P."/>
            <person name="Buyck B."/>
            <person name="Bense V."/>
            <person name="Catcheside P."/>
            <person name="Chovatia M."/>
            <person name="Cooper J."/>
            <person name="Damon W."/>
            <person name="Desjardin D."/>
            <person name="Finy P."/>
            <person name="Geml J."/>
            <person name="Haridas S."/>
            <person name="Hughes K."/>
            <person name="Justo A."/>
            <person name="Karasinski D."/>
            <person name="Kautmanova I."/>
            <person name="Kiss B."/>
            <person name="Kocsube S."/>
            <person name="Kotiranta H."/>
            <person name="LaButti K.M."/>
            <person name="Lechner B.E."/>
            <person name="Liimatainen K."/>
            <person name="Lipzen A."/>
            <person name="Lukacs Z."/>
            <person name="Mihaltcheva S."/>
            <person name="Morgado L.N."/>
            <person name="Niskanen T."/>
            <person name="Noordeloos M.E."/>
            <person name="Ohm R.A."/>
            <person name="Ortiz-Santana B."/>
            <person name="Ovrebo C."/>
            <person name="Racz N."/>
            <person name="Riley R."/>
            <person name="Savchenko A."/>
            <person name="Shiryaev A."/>
            <person name="Soop K."/>
            <person name="Spirin V."/>
            <person name="Szebenyi C."/>
            <person name="Tomsovsky M."/>
            <person name="Tulloss R.E."/>
            <person name="Uehling J."/>
            <person name="Grigoriev I.V."/>
            <person name="Vagvolgyi C."/>
            <person name="Papp T."/>
            <person name="Martin F.M."/>
            <person name="Miettinen O."/>
            <person name="Hibbett D.S."/>
            <person name="Nagy L.G."/>
        </authorList>
    </citation>
    <scope>NUCLEOTIDE SEQUENCE [LARGE SCALE GENOMIC DNA]</scope>
    <source>
        <strain evidence="6 7">CBS 121175</strain>
    </source>
</reference>
<dbReference type="InterPro" id="IPR051607">
    <property type="entry name" value="Metallo-dep_hydrolases"/>
</dbReference>
<dbReference type="SUPFAM" id="SSF51556">
    <property type="entry name" value="Metallo-dependent hydrolases"/>
    <property type="match status" value="1"/>
</dbReference>
<dbReference type="InterPro" id="IPR011059">
    <property type="entry name" value="Metal-dep_hydrolase_composite"/>
</dbReference>
<dbReference type="Gene3D" id="2.30.40.10">
    <property type="entry name" value="Urease, subunit C, domain 1"/>
    <property type="match status" value="1"/>
</dbReference>